<dbReference type="SUPFAM" id="SSF46689">
    <property type="entry name" value="Homeodomain-like"/>
    <property type="match status" value="1"/>
</dbReference>
<dbReference type="GO" id="GO:0003700">
    <property type="term" value="F:DNA-binding transcription factor activity"/>
    <property type="evidence" value="ECO:0007669"/>
    <property type="project" value="InterPro"/>
</dbReference>
<evidence type="ECO:0000256" key="1">
    <source>
        <dbReference type="ARBA" id="ARBA00023015"/>
    </source>
</evidence>
<proteinExistence type="predicted"/>
<dbReference type="InterPro" id="IPR050204">
    <property type="entry name" value="AraC_XylS_family_regulators"/>
</dbReference>
<dbReference type="InterPro" id="IPR018060">
    <property type="entry name" value="HTH_AraC"/>
</dbReference>
<comment type="caution">
    <text evidence="5">The sequence shown here is derived from an EMBL/GenBank/DDBJ whole genome shotgun (WGS) entry which is preliminary data.</text>
</comment>
<keyword evidence="2" id="KW-0238">DNA-binding</keyword>
<dbReference type="Pfam" id="PF12833">
    <property type="entry name" value="HTH_18"/>
    <property type="match status" value="1"/>
</dbReference>
<keyword evidence="6" id="KW-1185">Reference proteome</keyword>
<evidence type="ECO:0000313" key="5">
    <source>
        <dbReference type="EMBL" id="GAC19526.1"/>
    </source>
</evidence>
<dbReference type="RefSeq" id="WP_007620436.1">
    <property type="nucleotide sequence ID" value="NZ_BAEO01000031.1"/>
</dbReference>
<dbReference type="EMBL" id="BAEO01000031">
    <property type="protein sequence ID" value="GAC19526.1"/>
    <property type="molecule type" value="Genomic_DNA"/>
</dbReference>
<feature type="domain" description="HTH araC/xylS-type" evidence="4">
    <location>
        <begin position="151"/>
        <end position="250"/>
    </location>
</feature>
<evidence type="ECO:0000259" key="4">
    <source>
        <dbReference type="PROSITE" id="PS01124"/>
    </source>
</evidence>
<organism evidence="5 6">
    <name type="scientific">Paraglaciecola arctica BSs20135</name>
    <dbReference type="NCBI Taxonomy" id="493475"/>
    <lineage>
        <taxon>Bacteria</taxon>
        <taxon>Pseudomonadati</taxon>
        <taxon>Pseudomonadota</taxon>
        <taxon>Gammaproteobacteria</taxon>
        <taxon>Alteromonadales</taxon>
        <taxon>Alteromonadaceae</taxon>
        <taxon>Paraglaciecola</taxon>
    </lineage>
</organism>
<dbReference type="InterPro" id="IPR009057">
    <property type="entry name" value="Homeodomain-like_sf"/>
</dbReference>
<dbReference type="eggNOG" id="COG2207">
    <property type="taxonomic scope" value="Bacteria"/>
</dbReference>
<evidence type="ECO:0000256" key="3">
    <source>
        <dbReference type="ARBA" id="ARBA00023163"/>
    </source>
</evidence>
<gene>
    <name evidence="5" type="ORF">GARC_2560</name>
</gene>
<protein>
    <recommendedName>
        <fullName evidence="4">HTH araC/xylS-type domain-containing protein</fullName>
    </recommendedName>
</protein>
<dbReference type="GO" id="GO:0043565">
    <property type="term" value="F:sequence-specific DNA binding"/>
    <property type="evidence" value="ECO:0007669"/>
    <property type="project" value="InterPro"/>
</dbReference>
<evidence type="ECO:0000256" key="2">
    <source>
        <dbReference type="ARBA" id="ARBA00023125"/>
    </source>
</evidence>
<reference evidence="5 6" key="1">
    <citation type="journal article" date="2017" name="Antonie Van Leeuwenhoek">
        <title>Rhizobium rhizosphaerae sp. nov., a novel species isolated from rice rhizosphere.</title>
        <authorList>
            <person name="Zhao J.J."/>
            <person name="Zhang J."/>
            <person name="Zhang R.J."/>
            <person name="Zhang C.W."/>
            <person name="Yin H.Q."/>
            <person name="Zhang X.X."/>
        </authorList>
    </citation>
    <scope>NUCLEOTIDE SEQUENCE [LARGE SCALE GENOMIC DNA]</scope>
    <source>
        <strain evidence="5 6">BSs20135</strain>
    </source>
</reference>
<dbReference type="STRING" id="493475.GARC_2560"/>
<dbReference type="AlphaFoldDB" id="K6Y6C8"/>
<name>K6Y6C8_9ALTE</name>
<accession>K6Y6C8</accession>
<dbReference type="OrthoDB" id="5295226at2"/>
<dbReference type="Gene3D" id="1.10.10.60">
    <property type="entry name" value="Homeodomain-like"/>
    <property type="match status" value="2"/>
</dbReference>
<dbReference type="SMART" id="SM00342">
    <property type="entry name" value="HTH_ARAC"/>
    <property type="match status" value="1"/>
</dbReference>
<evidence type="ECO:0000313" key="6">
    <source>
        <dbReference type="Proteomes" id="UP000006327"/>
    </source>
</evidence>
<keyword evidence="1" id="KW-0805">Transcription regulation</keyword>
<dbReference type="PROSITE" id="PS01124">
    <property type="entry name" value="HTH_ARAC_FAMILY_2"/>
    <property type="match status" value="1"/>
</dbReference>
<keyword evidence="3" id="KW-0804">Transcription</keyword>
<dbReference type="Proteomes" id="UP000006327">
    <property type="component" value="Unassembled WGS sequence"/>
</dbReference>
<sequence>MSDGLMQIEAVGKQFWTGRFALAQGTGLFIGNAGDNCPHTHYAHQLSVALDKTVEIKTDMGVMSSTSLFIPAGCHHQLNPGRVISLYVDATSTMAKQLLTSFSNPENVSQLPSKLEFTIRGLVTVEADLQQTLSQFADQFQPNFRADKRLEVVLTMLKNELIEQQLLSLTQLAHAAELSQSRFSHWFTEHTGLPLRSYRKWLRLLAGVRLIAAGKPLSEATQESLFSDQAHFSRTFKQMFGLTPKQLVHMAASNT</sequence>
<dbReference type="PANTHER" id="PTHR46796">
    <property type="entry name" value="HTH-TYPE TRANSCRIPTIONAL ACTIVATOR RHAS-RELATED"/>
    <property type="match status" value="1"/>
</dbReference>